<evidence type="ECO:0000313" key="3">
    <source>
        <dbReference type="EMBL" id="MEJ5094746.1"/>
    </source>
</evidence>
<accession>A0ABU8Q4S8</accession>
<dbReference type="Proteomes" id="UP001380365">
    <property type="component" value="Unassembled WGS sequence"/>
</dbReference>
<name>A0ABU8Q4S8_9SPHN</name>
<evidence type="ECO:0000259" key="2">
    <source>
        <dbReference type="Pfam" id="PF07811"/>
    </source>
</evidence>
<evidence type="ECO:0000256" key="1">
    <source>
        <dbReference type="SAM" id="Phobius"/>
    </source>
</evidence>
<evidence type="ECO:0000313" key="4">
    <source>
        <dbReference type="Proteomes" id="UP001380365"/>
    </source>
</evidence>
<proteinExistence type="predicted"/>
<protein>
    <submittedName>
        <fullName evidence="3">TadE family protein</fullName>
    </submittedName>
</protein>
<dbReference type="InterPro" id="IPR012495">
    <property type="entry name" value="TadE-like_dom"/>
</dbReference>
<organism evidence="3 4">
    <name type="scientific">Sphingomonas molluscorum</name>
    <dbReference type="NCBI Taxonomy" id="418184"/>
    <lineage>
        <taxon>Bacteria</taxon>
        <taxon>Pseudomonadati</taxon>
        <taxon>Pseudomonadota</taxon>
        <taxon>Alphaproteobacteria</taxon>
        <taxon>Sphingomonadales</taxon>
        <taxon>Sphingomonadaceae</taxon>
        <taxon>Sphingomonas</taxon>
    </lineage>
</organism>
<feature type="domain" description="TadE-like" evidence="2">
    <location>
        <begin position="22"/>
        <end position="63"/>
    </location>
</feature>
<reference evidence="3 4" key="1">
    <citation type="submission" date="2023-12" db="EMBL/GenBank/DDBJ databases">
        <title>Gut-associated functions are favored during microbiome assembly across C. elegans life.</title>
        <authorList>
            <person name="Zimmermann J."/>
        </authorList>
    </citation>
    <scope>NUCLEOTIDE SEQUENCE [LARGE SCALE GENOMIC DNA]</scope>
    <source>
        <strain evidence="3 4">JUb134</strain>
    </source>
</reference>
<sequence>MRLTPSRKPRHTPAAVAADVRGVALLEFALSLPLLLTVTLYGVETANLAIAKMRVNQIASTIADNAARVRDDIDERDVNELLLGANLLGGGIDFGPRGRVVVSSVSPNGLSGSQAGQWIRWQRCTGALNTAESQPRYGREGTGKTTGSLKFIGSSTRSIAASSTTNLILAEVTYRYKPIVSETLFGPMVLRSETAFSVRERRTEDIQSATGVTPSVCTVYSAT</sequence>
<gene>
    <name evidence="3" type="ORF">WH159_09365</name>
</gene>
<dbReference type="Pfam" id="PF07811">
    <property type="entry name" value="TadE"/>
    <property type="match status" value="1"/>
</dbReference>
<feature type="transmembrane region" description="Helical" evidence="1">
    <location>
        <begin position="20"/>
        <end position="43"/>
    </location>
</feature>
<keyword evidence="1" id="KW-0812">Transmembrane</keyword>
<dbReference type="RefSeq" id="WP_132883534.1">
    <property type="nucleotide sequence ID" value="NZ_JBBGZA010000001.1"/>
</dbReference>
<keyword evidence="1" id="KW-1133">Transmembrane helix</keyword>
<dbReference type="EMBL" id="JBBGZA010000001">
    <property type="protein sequence ID" value="MEJ5094746.1"/>
    <property type="molecule type" value="Genomic_DNA"/>
</dbReference>
<keyword evidence="4" id="KW-1185">Reference proteome</keyword>
<keyword evidence="1" id="KW-0472">Membrane</keyword>
<comment type="caution">
    <text evidence="3">The sequence shown here is derived from an EMBL/GenBank/DDBJ whole genome shotgun (WGS) entry which is preliminary data.</text>
</comment>